<evidence type="ECO:0000259" key="1">
    <source>
        <dbReference type="PROSITE" id="PS51819"/>
    </source>
</evidence>
<dbReference type="PANTHER" id="PTHR34109">
    <property type="entry name" value="BNAUNNG04460D PROTEIN-RELATED"/>
    <property type="match status" value="1"/>
</dbReference>
<dbReference type="InterPro" id="IPR029068">
    <property type="entry name" value="Glyas_Bleomycin-R_OHBP_Dase"/>
</dbReference>
<proteinExistence type="predicted"/>
<dbReference type="PROSITE" id="PS51819">
    <property type="entry name" value="VOC"/>
    <property type="match status" value="1"/>
</dbReference>
<dbReference type="PANTHER" id="PTHR34109:SF1">
    <property type="entry name" value="VOC DOMAIN-CONTAINING PROTEIN"/>
    <property type="match status" value="1"/>
</dbReference>
<feature type="domain" description="VOC" evidence="1">
    <location>
        <begin position="2"/>
        <end position="127"/>
    </location>
</feature>
<gene>
    <name evidence="2" type="ORF">E4582_06035</name>
</gene>
<organism evidence="2 3">
    <name type="scientific">Luteimonas yindakuii</name>
    <dbReference type="NCBI Taxonomy" id="2565782"/>
    <lineage>
        <taxon>Bacteria</taxon>
        <taxon>Pseudomonadati</taxon>
        <taxon>Pseudomonadota</taxon>
        <taxon>Gammaproteobacteria</taxon>
        <taxon>Lysobacterales</taxon>
        <taxon>Lysobacteraceae</taxon>
        <taxon>Luteimonas</taxon>
    </lineage>
</organism>
<name>A0A4Z1RL78_9GAMM</name>
<dbReference type="AlphaFoldDB" id="A0A4Z1RL78"/>
<protein>
    <submittedName>
        <fullName evidence="2">VOC family protein</fullName>
    </submittedName>
</protein>
<dbReference type="InterPro" id="IPR037523">
    <property type="entry name" value="VOC_core"/>
</dbReference>
<dbReference type="InterPro" id="IPR004360">
    <property type="entry name" value="Glyas_Fos-R_dOase_dom"/>
</dbReference>
<evidence type="ECO:0000313" key="2">
    <source>
        <dbReference type="EMBL" id="TKS54371.1"/>
    </source>
</evidence>
<dbReference type="RefSeq" id="WP_134673749.1">
    <property type="nucleotide sequence ID" value="NZ_SPUH01000001.1"/>
</dbReference>
<evidence type="ECO:0000313" key="3">
    <source>
        <dbReference type="Proteomes" id="UP000298681"/>
    </source>
</evidence>
<comment type="caution">
    <text evidence="2">The sequence shown here is derived from an EMBL/GenBank/DDBJ whole genome shotgun (WGS) entry which is preliminary data.</text>
</comment>
<dbReference type="Proteomes" id="UP000298681">
    <property type="component" value="Unassembled WGS sequence"/>
</dbReference>
<dbReference type="CDD" id="cd07246">
    <property type="entry name" value="VOC_like"/>
    <property type="match status" value="1"/>
</dbReference>
<sequence length="151" mass="16282">MPIHELFAYLCVADTDAAIGFYARAFGATEKFRLTEPGGRIGHAEIDLDGHTVMLCDAFPEYGIRAPQPGVGTAVTLHLHVDDADAAIARAVAAGATLERPASDAFYGERSGSVVDPFGHRWLIGHSIEEVDPAEMQRRYDALFAEAREPG</sequence>
<reference evidence="2 3" key="1">
    <citation type="submission" date="2019-01" db="EMBL/GenBank/DDBJ databases">
        <authorList>
            <person name="Zhang S."/>
        </authorList>
    </citation>
    <scope>NUCLEOTIDE SEQUENCE [LARGE SCALE GENOMIC DNA]</scope>
    <source>
        <strain evidence="2 3">1626</strain>
    </source>
</reference>
<keyword evidence="3" id="KW-1185">Reference proteome</keyword>
<accession>A0A4Z1RL78</accession>
<dbReference type="EMBL" id="SPUH01000001">
    <property type="protein sequence ID" value="TKS54371.1"/>
    <property type="molecule type" value="Genomic_DNA"/>
</dbReference>
<dbReference type="Gene3D" id="3.30.720.110">
    <property type="match status" value="1"/>
</dbReference>
<dbReference type="Pfam" id="PF00903">
    <property type="entry name" value="Glyoxalase"/>
    <property type="match status" value="1"/>
</dbReference>
<dbReference type="SUPFAM" id="SSF54593">
    <property type="entry name" value="Glyoxalase/Bleomycin resistance protein/Dihydroxybiphenyl dioxygenase"/>
    <property type="match status" value="1"/>
</dbReference>
<dbReference type="Gene3D" id="3.30.720.120">
    <property type="match status" value="1"/>
</dbReference>